<dbReference type="OrthoDB" id="9807547at2"/>
<accession>A0A512JIF5</accession>
<evidence type="ECO:0000259" key="1">
    <source>
        <dbReference type="PROSITE" id="PS50042"/>
    </source>
</evidence>
<dbReference type="SUPFAM" id="SSF51206">
    <property type="entry name" value="cAMP-binding domain-like"/>
    <property type="match status" value="1"/>
</dbReference>
<dbReference type="InterPro" id="IPR014710">
    <property type="entry name" value="RmlC-like_jellyroll"/>
</dbReference>
<dbReference type="InterPro" id="IPR018490">
    <property type="entry name" value="cNMP-bd_dom_sf"/>
</dbReference>
<comment type="caution">
    <text evidence="2">The sequence shown here is derived from an EMBL/GenBank/DDBJ whole genome shotgun (WGS) entry which is preliminary data.</text>
</comment>
<evidence type="ECO:0000313" key="2">
    <source>
        <dbReference type="EMBL" id="GEP09726.1"/>
    </source>
</evidence>
<dbReference type="EMBL" id="BJZV01000006">
    <property type="protein sequence ID" value="GEP09726.1"/>
    <property type="molecule type" value="Genomic_DNA"/>
</dbReference>
<gene>
    <name evidence="2" type="ORF">MGN01_15710</name>
</gene>
<keyword evidence="3" id="KW-1185">Reference proteome</keyword>
<protein>
    <submittedName>
        <fullName evidence="2">Cyclic nucleotide-binding protein</fullName>
    </submittedName>
</protein>
<dbReference type="RefSeq" id="WP_147046013.1">
    <property type="nucleotide sequence ID" value="NZ_BJZV01000006.1"/>
</dbReference>
<dbReference type="SMART" id="SM00100">
    <property type="entry name" value="cNMP"/>
    <property type="match status" value="1"/>
</dbReference>
<dbReference type="CDD" id="cd00038">
    <property type="entry name" value="CAP_ED"/>
    <property type="match status" value="1"/>
</dbReference>
<proteinExistence type="predicted"/>
<dbReference type="Gene3D" id="2.60.120.10">
    <property type="entry name" value="Jelly Rolls"/>
    <property type="match status" value="1"/>
</dbReference>
<dbReference type="PROSITE" id="PS50042">
    <property type="entry name" value="CNMP_BINDING_3"/>
    <property type="match status" value="1"/>
</dbReference>
<name>A0A512JIF5_9HYPH</name>
<feature type="domain" description="Cyclic nucleotide-binding" evidence="1">
    <location>
        <begin position="15"/>
        <end position="130"/>
    </location>
</feature>
<dbReference type="Proteomes" id="UP000321750">
    <property type="component" value="Unassembled WGS sequence"/>
</dbReference>
<organism evidence="2 3">
    <name type="scientific">Methylobacterium gnaphalii</name>
    <dbReference type="NCBI Taxonomy" id="1010610"/>
    <lineage>
        <taxon>Bacteria</taxon>
        <taxon>Pseudomonadati</taxon>
        <taxon>Pseudomonadota</taxon>
        <taxon>Alphaproteobacteria</taxon>
        <taxon>Hyphomicrobiales</taxon>
        <taxon>Methylobacteriaceae</taxon>
        <taxon>Methylobacterium</taxon>
    </lineage>
</organism>
<reference evidence="2 3" key="1">
    <citation type="submission" date="2019-07" db="EMBL/GenBank/DDBJ databases">
        <title>Whole genome shotgun sequence of Methylobacterium gnaphalii NBRC 107716.</title>
        <authorList>
            <person name="Hosoyama A."/>
            <person name="Uohara A."/>
            <person name="Ohji S."/>
            <person name="Ichikawa N."/>
        </authorList>
    </citation>
    <scope>NUCLEOTIDE SEQUENCE [LARGE SCALE GENOMIC DNA]</scope>
    <source>
        <strain evidence="2 3">NBRC 107716</strain>
    </source>
</reference>
<evidence type="ECO:0000313" key="3">
    <source>
        <dbReference type="Proteomes" id="UP000321750"/>
    </source>
</evidence>
<dbReference type="AlphaFoldDB" id="A0A512JIF5"/>
<sequence>MGLDDDIAILAAAPVFEFFDSGALRLLTFAGEHIVLESGERLFARGDKADSGFVVLSGTIELTGQGGAPVLAGRSALIGRTALFAKGKRPTDAVATSSAEVMRISTQLMTRVLREFPDAAAAIYDWLAADLGELTHGLAKVRAKLADKRAG</sequence>
<dbReference type="Pfam" id="PF00027">
    <property type="entry name" value="cNMP_binding"/>
    <property type="match status" value="1"/>
</dbReference>
<dbReference type="InterPro" id="IPR000595">
    <property type="entry name" value="cNMP-bd_dom"/>
</dbReference>